<dbReference type="HOGENOM" id="CLU_2062394_0_0_1"/>
<keyword evidence="2" id="KW-1185">Reference proteome</keyword>
<gene>
    <name evidence="1" type="ORF">PISMIDRAFT_271525</name>
</gene>
<accession>A0A0C9YMQ0</accession>
<dbReference type="AlphaFoldDB" id="A0A0C9YMQ0"/>
<organism evidence="1 2">
    <name type="scientific">Pisolithus microcarpus 441</name>
    <dbReference type="NCBI Taxonomy" id="765257"/>
    <lineage>
        <taxon>Eukaryota</taxon>
        <taxon>Fungi</taxon>
        <taxon>Dikarya</taxon>
        <taxon>Basidiomycota</taxon>
        <taxon>Agaricomycotina</taxon>
        <taxon>Agaricomycetes</taxon>
        <taxon>Agaricomycetidae</taxon>
        <taxon>Boletales</taxon>
        <taxon>Sclerodermatineae</taxon>
        <taxon>Pisolithaceae</taxon>
        <taxon>Pisolithus</taxon>
    </lineage>
</organism>
<name>A0A0C9YMQ0_9AGAM</name>
<reference evidence="1 2" key="1">
    <citation type="submission" date="2014-04" db="EMBL/GenBank/DDBJ databases">
        <authorList>
            <consortium name="DOE Joint Genome Institute"/>
            <person name="Kuo A."/>
            <person name="Kohler A."/>
            <person name="Costa M.D."/>
            <person name="Nagy L.G."/>
            <person name="Floudas D."/>
            <person name="Copeland A."/>
            <person name="Barry K.W."/>
            <person name="Cichocki N."/>
            <person name="Veneault-Fourrey C."/>
            <person name="LaButti K."/>
            <person name="Lindquist E.A."/>
            <person name="Lipzen A."/>
            <person name="Lundell T."/>
            <person name="Morin E."/>
            <person name="Murat C."/>
            <person name="Sun H."/>
            <person name="Tunlid A."/>
            <person name="Henrissat B."/>
            <person name="Grigoriev I.V."/>
            <person name="Hibbett D.S."/>
            <person name="Martin F."/>
            <person name="Nordberg H.P."/>
            <person name="Cantor M.N."/>
            <person name="Hua S.X."/>
        </authorList>
    </citation>
    <scope>NUCLEOTIDE SEQUENCE [LARGE SCALE GENOMIC DNA]</scope>
    <source>
        <strain evidence="1 2">441</strain>
    </source>
</reference>
<evidence type="ECO:0000313" key="1">
    <source>
        <dbReference type="EMBL" id="KIK26295.1"/>
    </source>
</evidence>
<dbReference type="OrthoDB" id="10575755at2759"/>
<protein>
    <submittedName>
        <fullName evidence="1">Uncharacterized protein</fullName>
    </submittedName>
</protein>
<dbReference type="Proteomes" id="UP000054018">
    <property type="component" value="Unassembled WGS sequence"/>
</dbReference>
<evidence type="ECO:0000313" key="2">
    <source>
        <dbReference type="Proteomes" id="UP000054018"/>
    </source>
</evidence>
<dbReference type="EMBL" id="KN833702">
    <property type="protein sequence ID" value="KIK26295.1"/>
    <property type="molecule type" value="Genomic_DNA"/>
</dbReference>
<proteinExistence type="predicted"/>
<sequence>MSSSYDHYKVGLRATRYPTALLTTGTVARLFWMSWMRCALSHVDWKVHSKQLAEIRAALKTQKSKVDKLVENRCPTVTYLPIELLVRMPTCAGLSRVEEAPRAGEPVGLHVLVSNPDRW</sequence>
<reference evidence="2" key="2">
    <citation type="submission" date="2015-01" db="EMBL/GenBank/DDBJ databases">
        <title>Evolutionary Origins and Diversification of the Mycorrhizal Mutualists.</title>
        <authorList>
            <consortium name="DOE Joint Genome Institute"/>
            <consortium name="Mycorrhizal Genomics Consortium"/>
            <person name="Kohler A."/>
            <person name="Kuo A."/>
            <person name="Nagy L.G."/>
            <person name="Floudas D."/>
            <person name="Copeland A."/>
            <person name="Barry K.W."/>
            <person name="Cichocki N."/>
            <person name="Veneault-Fourrey C."/>
            <person name="LaButti K."/>
            <person name="Lindquist E.A."/>
            <person name="Lipzen A."/>
            <person name="Lundell T."/>
            <person name="Morin E."/>
            <person name="Murat C."/>
            <person name="Riley R."/>
            <person name="Ohm R."/>
            <person name="Sun H."/>
            <person name="Tunlid A."/>
            <person name="Henrissat B."/>
            <person name="Grigoriev I.V."/>
            <person name="Hibbett D.S."/>
            <person name="Martin F."/>
        </authorList>
    </citation>
    <scope>NUCLEOTIDE SEQUENCE [LARGE SCALE GENOMIC DNA]</scope>
    <source>
        <strain evidence="2">441</strain>
    </source>
</reference>